<keyword evidence="5 7" id="KW-0460">Magnesium</keyword>
<dbReference type="InterPro" id="IPR023057">
    <property type="entry name" value="GlnE"/>
</dbReference>
<evidence type="ECO:0000256" key="3">
    <source>
        <dbReference type="ARBA" id="ARBA00022741"/>
    </source>
</evidence>
<dbReference type="SUPFAM" id="SSF81301">
    <property type="entry name" value="Nucleotidyltransferase"/>
    <property type="match status" value="2"/>
</dbReference>
<keyword evidence="12" id="KW-1185">Reference proteome</keyword>
<dbReference type="InterPro" id="IPR005190">
    <property type="entry name" value="GlnE_rpt_dom"/>
</dbReference>
<dbReference type="Gene3D" id="1.20.120.330">
    <property type="entry name" value="Nucleotidyltransferases domain 2"/>
    <property type="match status" value="2"/>
</dbReference>
<dbReference type="Pfam" id="PF08335">
    <property type="entry name" value="GlnD_UR_UTase"/>
    <property type="match status" value="2"/>
</dbReference>
<comment type="catalytic activity">
    <reaction evidence="7">
        <text>[glutamine synthetase]-O(4)-(5'-adenylyl)-L-tyrosine + phosphate = [glutamine synthetase]-L-tyrosine + ADP</text>
        <dbReference type="Rhea" id="RHEA:43716"/>
        <dbReference type="Rhea" id="RHEA-COMP:10660"/>
        <dbReference type="Rhea" id="RHEA-COMP:10661"/>
        <dbReference type="ChEBI" id="CHEBI:43474"/>
        <dbReference type="ChEBI" id="CHEBI:46858"/>
        <dbReference type="ChEBI" id="CHEBI:83624"/>
        <dbReference type="ChEBI" id="CHEBI:456216"/>
        <dbReference type="EC" id="2.7.7.89"/>
    </reaction>
</comment>
<feature type="domain" description="PII-uridylyltransferase/Glutamine-synthetase adenylyltransferase" evidence="10">
    <location>
        <begin position="871"/>
        <end position="946"/>
    </location>
</feature>
<dbReference type="InterPro" id="IPR043519">
    <property type="entry name" value="NT_sf"/>
</dbReference>
<reference evidence="11 12" key="1">
    <citation type="submission" date="2023-08" db="EMBL/GenBank/DDBJ databases">
        <title>Draft genome sequence of Janthinobacterium lividum.</title>
        <authorList>
            <person name="Chun B.H."/>
            <person name="Lee Y."/>
        </authorList>
    </citation>
    <scope>NUCLEOTIDE SEQUENCE [LARGE SCALE GENOMIC DNA]</scope>
    <source>
        <strain evidence="11 12">AMJK</strain>
    </source>
</reference>
<dbReference type="SUPFAM" id="SSF81593">
    <property type="entry name" value="Nucleotidyltransferase substrate binding subunit/domain"/>
    <property type="match status" value="2"/>
</dbReference>
<dbReference type="EC" id="2.7.7.89" evidence="7"/>
<dbReference type="GO" id="GO:0008882">
    <property type="term" value="F:[glutamate-ammonia-ligase] adenylyltransferase activity"/>
    <property type="evidence" value="ECO:0007669"/>
    <property type="project" value="UniProtKB-EC"/>
</dbReference>
<dbReference type="PANTHER" id="PTHR30621">
    <property type="entry name" value="GLUTAMINE SYNTHETASE ADENYLYLTRANSFERASE"/>
    <property type="match status" value="1"/>
</dbReference>
<keyword evidence="2 7" id="KW-0548">Nucleotidyltransferase</keyword>
<evidence type="ECO:0000256" key="5">
    <source>
        <dbReference type="ARBA" id="ARBA00022842"/>
    </source>
</evidence>
<dbReference type="NCBIfam" id="NF008292">
    <property type="entry name" value="PRK11072.1"/>
    <property type="match status" value="1"/>
</dbReference>
<feature type="domain" description="Glutamate-ammonia ligase adenylyltransferase repeated" evidence="9">
    <location>
        <begin position="64"/>
        <end position="304"/>
    </location>
</feature>
<organism evidence="11 12">
    <name type="scientific">Janthinobacterium lividum</name>
    <dbReference type="NCBI Taxonomy" id="29581"/>
    <lineage>
        <taxon>Bacteria</taxon>
        <taxon>Pseudomonadati</taxon>
        <taxon>Pseudomonadota</taxon>
        <taxon>Betaproteobacteria</taxon>
        <taxon>Burkholderiales</taxon>
        <taxon>Oxalobacteraceae</taxon>
        <taxon>Janthinobacterium</taxon>
    </lineage>
</organism>
<comment type="cofactor">
    <cofactor evidence="7">
        <name>Mg(2+)</name>
        <dbReference type="ChEBI" id="CHEBI:18420"/>
    </cofactor>
</comment>
<dbReference type="EC" id="2.7.7.42" evidence="7"/>
<evidence type="ECO:0000256" key="7">
    <source>
        <dbReference type="HAMAP-Rule" id="MF_00802"/>
    </source>
</evidence>
<feature type="region of interest" description="Adenylyl transferase" evidence="7">
    <location>
        <begin position="493"/>
        <end position="976"/>
    </location>
</feature>
<evidence type="ECO:0000313" key="11">
    <source>
        <dbReference type="EMBL" id="MDQ4628026.1"/>
    </source>
</evidence>
<keyword evidence="3 7" id="KW-0547">Nucleotide-binding</keyword>
<evidence type="ECO:0000256" key="1">
    <source>
        <dbReference type="ARBA" id="ARBA00022679"/>
    </source>
</evidence>
<comment type="function">
    <text evidence="7">Involved in the regulation of glutamine synthetase GlnA, a key enzyme in the process to assimilate ammonia. When cellular nitrogen levels are high, the C-terminal adenylyl transferase (AT) inactivates GlnA by covalent transfer of an adenylyl group from ATP to specific tyrosine residue of GlnA, thus reducing its activity. Conversely, when nitrogen levels are low, the N-terminal adenylyl removase (AR) activates GlnA by removing the adenylyl group by phosphorolysis, increasing its activity. The regulatory region of GlnE binds the signal transduction protein PII (GlnB) which indicates the nitrogen status of the cell.</text>
</comment>
<dbReference type="InterPro" id="IPR013546">
    <property type="entry name" value="PII_UdlTrfase/GS_AdlTrfase"/>
</dbReference>
<comment type="caution">
    <text evidence="11">The sequence shown here is derived from an EMBL/GenBank/DDBJ whole genome shotgun (WGS) entry which is preliminary data.</text>
</comment>
<dbReference type="Gene3D" id="1.20.120.1510">
    <property type="match status" value="1"/>
</dbReference>
<dbReference type="EMBL" id="JAVFKP010000004">
    <property type="protein sequence ID" value="MDQ4628026.1"/>
    <property type="molecule type" value="Genomic_DNA"/>
</dbReference>
<dbReference type="HAMAP" id="MF_00802">
    <property type="entry name" value="GlnE"/>
    <property type="match status" value="1"/>
</dbReference>
<evidence type="ECO:0000256" key="8">
    <source>
        <dbReference type="SAM" id="MobiDB-lite"/>
    </source>
</evidence>
<evidence type="ECO:0000259" key="9">
    <source>
        <dbReference type="Pfam" id="PF03710"/>
    </source>
</evidence>
<keyword evidence="4 7" id="KW-0067">ATP-binding</keyword>
<feature type="region of interest" description="Disordered" evidence="8">
    <location>
        <begin position="475"/>
        <end position="499"/>
    </location>
</feature>
<gene>
    <name evidence="7 11" type="primary">glnE</name>
    <name evidence="11" type="ORF">RB624_19210</name>
</gene>
<dbReference type="CDD" id="cd05401">
    <property type="entry name" value="NT_GlnE_GlnD_like"/>
    <property type="match status" value="2"/>
</dbReference>
<evidence type="ECO:0000256" key="6">
    <source>
        <dbReference type="ARBA" id="ARBA00023268"/>
    </source>
</evidence>
<evidence type="ECO:0000259" key="10">
    <source>
        <dbReference type="Pfam" id="PF08335"/>
    </source>
</evidence>
<sequence length="976" mass="107898">MRACILALASEQSLPYHRPEEHALPAVLGRRHNFTASPAVRSQVKQEHARSIHETLTDTMSTQPLISASRFYQRWLDAAPERAAQVAQLVRAPLDGLDFAAELAAQANAATPPLPPERAMRRLRNLLVCGLIARDLGGQADLNEVVTAMTGFADFAIRTHVDAIMAEMVALHGMPVGEESGEEQALMVLAMGKQGGGELNVSSDIDLIFVYPEDGDTQVTVAGQRSLSNHEFFIRMGKKLIAALAEITQDGFTFRVDMALRPNGNSGPLAASLSMVEQYLIVQGREWERYAWVKARAVTGKAEDIASLDAIVRPFVFRRYLDFGVIDAIRTMHGQIRAEVNRQERLHPDRSNNVKLGRGGIREIEFLAQVFQLIRGGRDAELRERSTRATLRTVADKGLLEPAIVEQLLGSYTFLRNLEHRLQYLDDAQTHTLPANDADRLTVAQMMGLPDTPTLLAQLEAHRVFVAGQFDEMFSDKSSGTPPADTGIDPQTSNDCAASDQQEAIEARFAALGFHEPAACARRLLATWQAPRLQSLPEASRTRLVALVNSALPLITDCSVSNGNASQLATLGRLLDFLEAIARRSAYLSLLTEYPHTLERVVRMVCASGWAATFLTQHPILLDELLDERIRNTVPDPAALALDLQRQLDDAPGDTERQMDILREMHHAQLFQCLAQDLAGDLSVEKLADYLSQLADIIVAATVQAVWQTLPTRHRDVPKFAVIAYGKLGGKELGYVSDLDVIFLFDDDDQEAPGLYAKLAQRFITWMTSHTSAGILFDIDIALRPDGASGMLVSSVQAFERYQGSAAWVWEHQALTRARFCAGDTTIGKHFERIRDTILRKERPENGPLKGEVVAMRKKMLDAHPPRPGSFDLKQDPGGMIDIEFMVQYLVLQHAAQYPQLTANSGNIALLRLCGELGLIDAQLAALVADAYRTLRKLQHQLRLQGQDLARVEPERVRVHADNVVRLWQAIFGAAA</sequence>
<comment type="catalytic activity">
    <reaction evidence="7">
        <text>[glutamine synthetase]-L-tyrosine + ATP = [glutamine synthetase]-O(4)-(5'-adenylyl)-L-tyrosine + diphosphate</text>
        <dbReference type="Rhea" id="RHEA:18589"/>
        <dbReference type="Rhea" id="RHEA-COMP:10660"/>
        <dbReference type="Rhea" id="RHEA-COMP:10661"/>
        <dbReference type="ChEBI" id="CHEBI:30616"/>
        <dbReference type="ChEBI" id="CHEBI:33019"/>
        <dbReference type="ChEBI" id="CHEBI:46858"/>
        <dbReference type="ChEBI" id="CHEBI:83624"/>
        <dbReference type="EC" id="2.7.7.42"/>
    </reaction>
</comment>
<feature type="region of interest" description="Adenylyl removase" evidence="7">
    <location>
        <begin position="1"/>
        <end position="483"/>
    </location>
</feature>
<name>A0ABU0Y037_9BURK</name>
<feature type="domain" description="PII-uridylyltransferase/Glutamine-synthetase adenylyltransferase" evidence="10">
    <location>
        <begin position="331"/>
        <end position="474"/>
    </location>
</feature>
<evidence type="ECO:0000256" key="2">
    <source>
        <dbReference type="ARBA" id="ARBA00022695"/>
    </source>
</evidence>
<evidence type="ECO:0000256" key="4">
    <source>
        <dbReference type="ARBA" id="ARBA00022840"/>
    </source>
</evidence>
<dbReference type="GO" id="GO:0016874">
    <property type="term" value="F:ligase activity"/>
    <property type="evidence" value="ECO:0007669"/>
    <property type="project" value="UniProtKB-KW"/>
</dbReference>
<keyword evidence="1 7" id="KW-0808">Transferase</keyword>
<dbReference type="Proteomes" id="UP001237592">
    <property type="component" value="Unassembled WGS sequence"/>
</dbReference>
<dbReference type="GO" id="GO:0047388">
    <property type="term" value="F:[glutamine synthetase]-adenylyl-L-tyrosine phosphorylase activity"/>
    <property type="evidence" value="ECO:0007669"/>
    <property type="project" value="UniProtKB-EC"/>
</dbReference>
<dbReference type="Gene3D" id="3.30.460.10">
    <property type="entry name" value="Beta Polymerase, domain 2"/>
    <property type="match status" value="2"/>
</dbReference>
<proteinExistence type="inferred from homology"/>
<keyword evidence="11" id="KW-0436">Ligase</keyword>
<accession>A0ABU0Y037</accession>
<feature type="compositionally biased region" description="Polar residues" evidence="8">
    <location>
        <begin position="489"/>
        <end position="499"/>
    </location>
</feature>
<comment type="similarity">
    <text evidence="7">Belongs to the GlnE family.</text>
</comment>
<feature type="domain" description="Glutamate-ammonia ligase adenylyltransferase repeated" evidence="9">
    <location>
        <begin position="599"/>
        <end position="833"/>
    </location>
</feature>
<keyword evidence="6 7" id="KW-0511">Multifunctional enzyme</keyword>
<dbReference type="Pfam" id="PF03710">
    <property type="entry name" value="GlnE"/>
    <property type="match status" value="2"/>
</dbReference>
<dbReference type="PANTHER" id="PTHR30621:SF0">
    <property type="entry name" value="BIFUNCTIONAL GLUTAMINE SYNTHETASE ADENYLYLTRANSFERASE_ADENYLYL-REMOVING ENZYME"/>
    <property type="match status" value="1"/>
</dbReference>
<evidence type="ECO:0000313" key="12">
    <source>
        <dbReference type="Proteomes" id="UP001237592"/>
    </source>
</evidence>
<protein>
    <recommendedName>
        <fullName evidence="7">Bifunctional glutamine synthetase adenylyltransferase/adenylyl-removing enzyme</fullName>
    </recommendedName>
    <alternativeName>
        <fullName evidence="7">ATP:glutamine synthetase adenylyltransferase</fullName>
    </alternativeName>
    <alternativeName>
        <fullName evidence="7">ATase</fullName>
    </alternativeName>
    <domain>
        <recommendedName>
            <fullName evidence="7">Glutamine synthetase adenylyl-L-tyrosine phosphorylase</fullName>
            <ecNumber evidence="7">2.7.7.89</ecNumber>
        </recommendedName>
        <alternativeName>
            <fullName evidence="7">Adenylyl removase</fullName>
            <shortName evidence="7">AR</shortName>
            <shortName evidence="7">AT-N</shortName>
        </alternativeName>
    </domain>
    <domain>
        <recommendedName>
            <fullName evidence="7">Glutamine synthetase adenylyl transferase</fullName>
            <ecNumber evidence="7">2.7.7.42</ecNumber>
        </recommendedName>
        <alternativeName>
            <fullName evidence="7">Adenylyl transferase</fullName>
            <shortName evidence="7">AT</shortName>
            <shortName evidence="7">AT-C</shortName>
        </alternativeName>
    </domain>
</protein>